<gene>
    <name evidence="1" type="ORF">LTSEURB_5608</name>
</gene>
<evidence type="ECO:0000313" key="2">
    <source>
        <dbReference type="Proteomes" id="UP000004776"/>
    </source>
</evidence>
<organism evidence="1 2">
    <name type="scientific">Salmonella enterica subsp. enterica serovar Urbana str. R8-2977</name>
    <dbReference type="NCBI Taxonomy" id="913084"/>
    <lineage>
        <taxon>Bacteria</taxon>
        <taxon>Pseudomonadati</taxon>
        <taxon>Pseudomonadota</taxon>
        <taxon>Gammaproteobacteria</taxon>
        <taxon>Enterobacterales</taxon>
        <taxon>Enterobacteriaceae</taxon>
        <taxon>Salmonella</taxon>
    </lineage>
</organism>
<dbReference type="Proteomes" id="UP000004776">
    <property type="component" value="Unassembled WGS sequence"/>
</dbReference>
<reference evidence="1 2" key="1">
    <citation type="journal article" date="2011" name="BMC Genomics">
        <title>Genome sequencing reveals diversification of virulence factor content and possible host adaptation in distinct subpopulations of Salmonella enterica.</title>
        <authorList>
            <person name="den Bakker H.C."/>
            <person name="Moreno Switt A.I."/>
            <person name="Govoni G."/>
            <person name="Cummings C.A."/>
            <person name="Ranieri M.L."/>
            <person name="Degoricija L."/>
            <person name="Hoelzer K."/>
            <person name="Rodriguez-Rivera L.D."/>
            <person name="Brown S."/>
            <person name="Bolchacova E."/>
            <person name="Furtado M.R."/>
            <person name="Wiedmann M."/>
        </authorList>
    </citation>
    <scope>NUCLEOTIDE SEQUENCE [LARGE SCALE GENOMIC DNA]</scope>
    <source>
        <strain evidence="1 2">R8-2977</strain>
    </source>
</reference>
<accession>G5S2R0</accession>
<dbReference type="EMBL" id="AFCW01002075">
    <property type="protein sequence ID" value="EHC98305.1"/>
    <property type="molecule type" value="Genomic_DNA"/>
</dbReference>
<dbReference type="PATRIC" id="fig|913084.3.peg.4147"/>
<dbReference type="AlphaFoldDB" id="G5S2R0"/>
<proteinExistence type="predicted"/>
<name>G5S2R0_SALET</name>
<evidence type="ECO:0000313" key="1">
    <source>
        <dbReference type="EMBL" id="EHC98305.1"/>
    </source>
</evidence>
<comment type="caution">
    <text evidence="1">The sequence shown here is derived from an EMBL/GenBank/DDBJ whole genome shotgun (WGS) entry which is preliminary data.</text>
</comment>
<protein>
    <submittedName>
        <fullName evidence="1">Uncharacterized protein</fullName>
    </submittedName>
</protein>
<sequence length="47" mass="5278">MHVHNQFCIRIALSDLPIQFHTIMNNNDAIFLGSHFISNIKDALGIG</sequence>